<reference evidence="1" key="1">
    <citation type="submission" date="2015-08" db="EMBL/GenBank/DDBJ databases">
        <authorList>
            <person name="Babu N.S."/>
            <person name="Beckwith C.J."/>
            <person name="Beseler K.G."/>
            <person name="Brison A."/>
            <person name="Carone J.V."/>
            <person name="Caskin T.P."/>
            <person name="Diamond M."/>
            <person name="Durham M.E."/>
            <person name="Foxe J.M."/>
            <person name="Go M."/>
            <person name="Henderson B.A."/>
            <person name="Jones I.B."/>
            <person name="McGettigan J.A."/>
            <person name="Micheletti S.J."/>
            <person name="Nasrallah M.E."/>
            <person name="Ortiz D."/>
            <person name="Piller C.R."/>
            <person name="Privatt S.R."/>
            <person name="Schneider S.L."/>
            <person name="Sharp S."/>
            <person name="Smith T.C."/>
            <person name="Stanton J.D."/>
            <person name="Ullery H.E."/>
            <person name="Wilson R.J."/>
            <person name="Serrano M.G."/>
            <person name="Buck G."/>
            <person name="Lee V."/>
            <person name="Wang Y."/>
            <person name="Carvalho R."/>
            <person name="Voegtly L."/>
            <person name="Shi R."/>
            <person name="Duckworth R."/>
            <person name="Johnson A."/>
            <person name="Loviza R."/>
            <person name="Walstead R."/>
            <person name="Shah Z."/>
            <person name="Kiflezghi M."/>
            <person name="Wade K."/>
            <person name="Ball S.L."/>
            <person name="Bradley K.W."/>
            <person name="Asai D.J."/>
            <person name="Bowman C.A."/>
            <person name="Russell D.A."/>
            <person name="Pope W.H."/>
            <person name="Jacobs-Sera D."/>
            <person name="Hendrix R.W."/>
            <person name="Hatfull G.F."/>
        </authorList>
    </citation>
    <scope>NUCLEOTIDE SEQUENCE</scope>
</reference>
<protein>
    <submittedName>
        <fullName evidence="1">Uncharacterized protein</fullName>
    </submittedName>
</protein>
<sequence length="185" mass="20918">MKRWFIPMLVLIASALSPAAQAAPLEHERYSGTDSFDFDDCGFIVHEEVAFEGNFLLKAPRKDGAPPYLLDNYEVHETLTANGRTLTIDHQGLYKDLRITLVEGTVYQFVSMEAGQPFVMRDSDGEIMFRDRGVLKSTFQVDTQGDTDLDNDEFVEDSFVLLADHGRHPGFYIDFCSVLDTYFNG</sequence>
<proteinExistence type="predicted"/>
<evidence type="ECO:0000313" key="1">
    <source>
        <dbReference type="EMBL" id="CUR55683.1"/>
    </source>
</evidence>
<accession>A0A2P2C0Y7</accession>
<organism evidence="1">
    <name type="scientific">metagenome</name>
    <dbReference type="NCBI Taxonomy" id="256318"/>
    <lineage>
        <taxon>unclassified sequences</taxon>
        <taxon>metagenomes</taxon>
    </lineage>
</organism>
<dbReference type="EMBL" id="CZKA01000023">
    <property type="protein sequence ID" value="CUR55683.1"/>
    <property type="molecule type" value="Genomic_DNA"/>
</dbReference>
<name>A0A2P2C0Y7_9ZZZZ</name>
<gene>
    <name evidence="1" type="ORF">NOCA230015</name>
</gene>
<dbReference type="AlphaFoldDB" id="A0A2P2C0Y7"/>